<evidence type="ECO:0000313" key="8">
    <source>
        <dbReference type="Proteomes" id="UP001530400"/>
    </source>
</evidence>
<reference evidence="7 8" key="1">
    <citation type="submission" date="2024-10" db="EMBL/GenBank/DDBJ databases">
        <title>Updated reference genomes for cyclostephanoid diatoms.</title>
        <authorList>
            <person name="Roberts W.R."/>
            <person name="Alverson A.J."/>
        </authorList>
    </citation>
    <scope>NUCLEOTIDE SEQUENCE [LARGE SCALE GENOMIC DNA]</scope>
    <source>
        <strain evidence="7 8">AJA010-31</strain>
    </source>
</reference>
<dbReference type="Proteomes" id="UP001530400">
    <property type="component" value="Unassembled WGS sequence"/>
</dbReference>
<gene>
    <name evidence="7" type="ORF">ACHAWO_003208</name>
</gene>
<evidence type="ECO:0000256" key="1">
    <source>
        <dbReference type="ARBA" id="ARBA00004141"/>
    </source>
</evidence>
<feature type="transmembrane region" description="Helical" evidence="6">
    <location>
        <begin position="527"/>
        <end position="545"/>
    </location>
</feature>
<feature type="transmembrane region" description="Helical" evidence="6">
    <location>
        <begin position="221"/>
        <end position="239"/>
    </location>
</feature>
<sequence>MATKKQQRTVQQQTARLSSNAAMKSTDWSPEESAEIIEHASPIDSEMQLPQCAQDQKRNKCKWISTAALVSILLFCTIIYHSSITAVSVNHMLIAQSNATSTEFSTPSDHSPLIPLQPSDLWGFTLAALGLILAAGGGIGGGGMLVPIYILVLGFLPKHAIPLSNVTVFGGAIANTWFNVKKRHPSADRPLIDWDLILVMEPPTLFGALAGANLNKVLSETIIAVMLVILLSFTAYSTFKRAFKTYKVETLELDGTKNEPLLNQYAALDQNERRSDEEDCPFEYEEFCLGRPSSGGSNNLQPIQLEPDFYDPTSNDVDSTAPEFDNPLLLETIIERERHVKPRNIAILVSMFLVVITVNILKGGGGYPSPIGIGCGSLAFWMTQMLLLLFIVAIAALSRKILIKDTQRKIDAGFRYLKEDIRWDGKSTVVYPLVSSVAGFCAGMFGIGGGIVKGPLMLAMGVHPAVASATSACMILFTSFTASTTFAVYGMLVKDYAIVFLVLGLVSTAFGQKVMSRIVNKTKRNSYIAFSIGTSVLLSALLMTMQSVMHMMSDKVDEEFSGICSAHLNGPNV</sequence>
<dbReference type="AlphaFoldDB" id="A0ABD3Q0W8"/>
<keyword evidence="2 6" id="KW-0812">Transmembrane</keyword>
<accession>A0ABD3Q0W8</accession>
<feature type="transmembrane region" description="Helical" evidence="6">
    <location>
        <begin position="371"/>
        <end position="398"/>
    </location>
</feature>
<dbReference type="GO" id="GO:0016020">
    <property type="term" value="C:membrane"/>
    <property type="evidence" value="ECO:0007669"/>
    <property type="project" value="UniProtKB-SubCell"/>
</dbReference>
<dbReference type="PANTHER" id="PTHR14255:SF3">
    <property type="entry name" value="SULFITE EXPORTER TAUE_SAFE FAMILY PROTEIN 5-RELATED"/>
    <property type="match status" value="1"/>
</dbReference>
<feature type="compositionally biased region" description="Polar residues" evidence="5">
    <location>
        <begin position="17"/>
        <end position="28"/>
    </location>
</feature>
<evidence type="ECO:0000313" key="7">
    <source>
        <dbReference type="EMBL" id="KAL3794020.1"/>
    </source>
</evidence>
<dbReference type="EMBL" id="JALLPJ020000372">
    <property type="protein sequence ID" value="KAL3794020.1"/>
    <property type="molecule type" value="Genomic_DNA"/>
</dbReference>
<feature type="transmembrane region" description="Helical" evidence="6">
    <location>
        <begin position="345"/>
        <end position="365"/>
    </location>
</feature>
<comment type="subcellular location">
    <subcellularLocation>
        <location evidence="1">Membrane</location>
        <topology evidence="1">Multi-pass membrane protein</topology>
    </subcellularLocation>
</comment>
<keyword evidence="3 6" id="KW-1133">Transmembrane helix</keyword>
<evidence type="ECO:0000256" key="5">
    <source>
        <dbReference type="SAM" id="MobiDB-lite"/>
    </source>
</evidence>
<comment type="caution">
    <text evidence="7">The sequence shown here is derived from an EMBL/GenBank/DDBJ whole genome shotgun (WGS) entry which is preliminary data.</text>
</comment>
<evidence type="ECO:0000256" key="4">
    <source>
        <dbReference type="ARBA" id="ARBA00023136"/>
    </source>
</evidence>
<organism evidence="7 8">
    <name type="scientific">Cyclotella atomus</name>
    <dbReference type="NCBI Taxonomy" id="382360"/>
    <lineage>
        <taxon>Eukaryota</taxon>
        <taxon>Sar</taxon>
        <taxon>Stramenopiles</taxon>
        <taxon>Ochrophyta</taxon>
        <taxon>Bacillariophyta</taxon>
        <taxon>Coscinodiscophyceae</taxon>
        <taxon>Thalassiosirophycidae</taxon>
        <taxon>Stephanodiscales</taxon>
        <taxon>Stephanodiscaceae</taxon>
        <taxon>Cyclotella</taxon>
    </lineage>
</organism>
<evidence type="ECO:0000256" key="6">
    <source>
        <dbReference type="SAM" id="Phobius"/>
    </source>
</evidence>
<proteinExistence type="predicted"/>
<feature type="compositionally biased region" description="Low complexity" evidence="5">
    <location>
        <begin position="1"/>
        <end position="16"/>
    </location>
</feature>
<name>A0ABD3Q0W8_9STRA</name>
<dbReference type="PANTHER" id="PTHR14255">
    <property type="entry name" value="CEREBLON"/>
    <property type="match status" value="1"/>
</dbReference>
<feature type="region of interest" description="Disordered" evidence="5">
    <location>
        <begin position="1"/>
        <end position="30"/>
    </location>
</feature>
<feature type="transmembrane region" description="Helical" evidence="6">
    <location>
        <begin position="160"/>
        <end position="178"/>
    </location>
</feature>
<keyword evidence="8" id="KW-1185">Reference proteome</keyword>
<evidence type="ECO:0008006" key="9">
    <source>
        <dbReference type="Google" id="ProtNLM"/>
    </source>
</evidence>
<feature type="transmembrane region" description="Helical" evidence="6">
    <location>
        <begin position="429"/>
        <end position="452"/>
    </location>
</feature>
<protein>
    <recommendedName>
        <fullName evidence="9">Sulfite exporter TauE/SafE</fullName>
    </recommendedName>
</protein>
<evidence type="ECO:0000256" key="3">
    <source>
        <dbReference type="ARBA" id="ARBA00022989"/>
    </source>
</evidence>
<keyword evidence="4 6" id="KW-0472">Membrane</keyword>
<feature type="transmembrane region" description="Helical" evidence="6">
    <location>
        <begin position="121"/>
        <end position="153"/>
    </location>
</feature>
<dbReference type="InterPro" id="IPR002781">
    <property type="entry name" value="TM_pro_TauE-like"/>
</dbReference>
<dbReference type="Pfam" id="PF01925">
    <property type="entry name" value="TauE"/>
    <property type="match status" value="2"/>
</dbReference>
<feature type="transmembrane region" description="Helical" evidence="6">
    <location>
        <begin position="63"/>
        <end position="83"/>
    </location>
</feature>
<evidence type="ECO:0000256" key="2">
    <source>
        <dbReference type="ARBA" id="ARBA00022692"/>
    </source>
</evidence>